<accession>A0A5C1A9T3</accession>
<sequence length="207" mass="23065">MATQLIEPDDIKVGAVGSLAVPVEDVGGEFNDGEDLDTAEGIPTVRRPGRHEWFTLFLDRELRCRLLAVKKAGRTFENDYYHVATELRRTIPGEVKPFVVVPYYSWDLKRVDLFVTPAYEPGVSGWGDSMLVLLRKGTEWHAKHQVKIMSNKDAAKYDIRFDDIPGTPVFPAELTGVLLGTAIGPDRFITTAENPVLRTLQKGAVLV</sequence>
<organism evidence="1 2">
    <name type="scientific">Limnoglobus roseus</name>
    <dbReference type="NCBI Taxonomy" id="2598579"/>
    <lineage>
        <taxon>Bacteria</taxon>
        <taxon>Pseudomonadati</taxon>
        <taxon>Planctomycetota</taxon>
        <taxon>Planctomycetia</taxon>
        <taxon>Gemmatales</taxon>
        <taxon>Gemmataceae</taxon>
        <taxon>Limnoglobus</taxon>
    </lineage>
</organism>
<gene>
    <name evidence="1" type="ORF">PX52LOC_00742</name>
</gene>
<dbReference type="RefSeq" id="WP_149108813.1">
    <property type="nucleotide sequence ID" value="NZ_CP042425.1"/>
</dbReference>
<dbReference type="EMBL" id="CP042425">
    <property type="protein sequence ID" value="QEL13884.1"/>
    <property type="molecule type" value="Genomic_DNA"/>
</dbReference>
<proteinExistence type="predicted"/>
<evidence type="ECO:0000313" key="2">
    <source>
        <dbReference type="Proteomes" id="UP000324974"/>
    </source>
</evidence>
<reference evidence="2" key="1">
    <citation type="submission" date="2019-08" db="EMBL/GenBank/DDBJ databases">
        <title>Limnoglobus roseus gen. nov., sp. nov., a novel freshwater planctomycete with a giant genome from the family Gemmataceae.</title>
        <authorList>
            <person name="Kulichevskaya I.S."/>
            <person name="Naumoff D.G."/>
            <person name="Miroshnikov K."/>
            <person name="Ivanova A."/>
            <person name="Philippov D.A."/>
            <person name="Hakobyan A."/>
            <person name="Rijpstra I.C."/>
            <person name="Sinninghe Damste J.S."/>
            <person name="Liesack W."/>
            <person name="Dedysh S.N."/>
        </authorList>
    </citation>
    <scope>NUCLEOTIDE SEQUENCE [LARGE SCALE GENOMIC DNA]</scope>
    <source>
        <strain evidence="2">PX52</strain>
    </source>
</reference>
<evidence type="ECO:0000313" key="1">
    <source>
        <dbReference type="EMBL" id="QEL13884.1"/>
    </source>
</evidence>
<dbReference type="Proteomes" id="UP000324974">
    <property type="component" value="Chromosome"/>
</dbReference>
<dbReference type="AlphaFoldDB" id="A0A5C1A9T3"/>
<dbReference type="KEGG" id="lrs:PX52LOC_00742"/>
<keyword evidence="2" id="KW-1185">Reference proteome</keyword>
<protein>
    <submittedName>
        <fullName evidence="1">Uncharacterized protein</fullName>
    </submittedName>
</protein>
<name>A0A5C1A9T3_9BACT</name>